<feature type="transmembrane region" description="Helical" evidence="6">
    <location>
        <begin position="240"/>
        <end position="260"/>
    </location>
</feature>
<feature type="transmembrane region" description="Helical" evidence="6">
    <location>
        <begin position="330"/>
        <end position="353"/>
    </location>
</feature>
<evidence type="ECO:0000313" key="8">
    <source>
        <dbReference type="Proteomes" id="UP000317863"/>
    </source>
</evidence>
<dbReference type="InterPro" id="IPR050833">
    <property type="entry name" value="Poly_Biosynth_Transport"/>
</dbReference>
<evidence type="ECO:0000256" key="3">
    <source>
        <dbReference type="ARBA" id="ARBA00022692"/>
    </source>
</evidence>
<keyword evidence="4 6" id="KW-1133">Transmembrane helix</keyword>
<comment type="subcellular location">
    <subcellularLocation>
        <location evidence="1">Cell membrane</location>
        <topology evidence="1">Multi-pass membrane protein</topology>
    </subcellularLocation>
</comment>
<gene>
    <name evidence="7" type="ORF">EXD82_08880</name>
</gene>
<feature type="transmembrane region" description="Helical" evidence="6">
    <location>
        <begin position="396"/>
        <end position="416"/>
    </location>
</feature>
<feature type="transmembrane region" description="Helical" evidence="6">
    <location>
        <begin position="12"/>
        <end position="33"/>
    </location>
</feature>
<dbReference type="CDD" id="cd13124">
    <property type="entry name" value="MATE_SpoVB_like"/>
    <property type="match status" value="1"/>
</dbReference>
<feature type="transmembrane region" description="Helical" evidence="6">
    <location>
        <begin position="289"/>
        <end position="309"/>
    </location>
</feature>
<evidence type="ECO:0000256" key="5">
    <source>
        <dbReference type="ARBA" id="ARBA00023136"/>
    </source>
</evidence>
<dbReference type="Pfam" id="PF01943">
    <property type="entry name" value="Polysacc_synt"/>
    <property type="match status" value="1"/>
</dbReference>
<evidence type="ECO:0000313" key="7">
    <source>
        <dbReference type="EMBL" id="TQQ84001.1"/>
    </source>
</evidence>
<dbReference type="PANTHER" id="PTHR30250">
    <property type="entry name" value="PST FAMILY PREDICTED COLANIC ACID TRANSPORTER"/>
    <property type="match status" value="1"/>
</dbReference>
<dbReference type="GO" id="GO:0005886">
    <property type="term" value="C:plasma membrane"/>
    <property type="evidence" value="ECO:0007669"/>
    <property type="project" value="UniProtKB-SubCell"/>
</dbReference>
<feature type="transmembrane region" description="Helical" evidence="6">
    <location>
        <begin position="95"/>
        <end position="119"/>
    </location>
</feature>
<dbReference type="InterPro" id="IPR002797">
    <property type="entry name" value="Polysacc_synth"/>
</dbReference>
<feature type="transmembrane region" description="Helical" evidence="6">
    <location>
        <begin position="125"/>
        <end position="144"/>
    </location>
</feature>
<evidence type="ECO:0000256" key="1">
    <source>
        <dbReference type="ARBA" id="ARBA00004651"/>
    </source>
</evidence>
<feature type="transmembrane region" description="Helical" evidence="6">
    <location>
        <begin position="459"/>
        <end position="480"/>
    </location>
</feature>
<dbReference type="RefSeq" id="WP_142536561.1">
    <property type="nucleotide sequence ID" value="NZ_SGJB01000018.1"/>
</dbReference>
<comment type="caution">
    <text evidence="7">The sequence shown here is derived from an EMBL/GenBank/DDBJ whole genome shotgun (WGS) entry which is preliminary data.</text>
</comment>
<feature type="transmembrane region" description="Helical" evidence="6">
    <location>
        <begin position="53"/>
        <end position="74"/>
    </location>
</feature>
<feature type="transmembrane region" description="Helical" evidence="6">
    <location>
        <begin position="422"/>
        <end position="447"/>
    </location>
</feature>
<feature type="transmembrane region" description="Helical" evidence="6">
    <location>
        <begin position="492"/>
        <end position="512"/>
    </location>
</feature>
<feature type="transmembrane region" description="Helical" evidence="6">
    <location>
        <begin position="165"/>
        <end position="183"/>
    </location>
</feature>
<dbReference type="AlphaFoldDB" id="A0A544QTI7"/>
<dbReference type="PIRSF" id="PIRSF038958">
    <property type="entry name" value="PG_synth_SpoVB"/>
    <property type="match status" value="1"/>
</dbReference>
<dbReference type="EMBL" id="SGJB01000018">
    <property type="protein sequence ID" value="TQQ84001.1"/>
    <property type="molecule type" value="Genomic_DNA"/>
</dbReference>
<name>A0A544QTI7_9FIRM</name>
<dbReference type="OrthoDB" id="9775950at2"/>
<keyword evidence="8" id="KW-1185">Reference proteome</keyword>
<evidence type="ECO:0000256" key="2">
    <source>
        <dbReference type="ARBA" id="ARBA00022475"/>
    </source>
</evidence>
<protein>
    <submittedName>
        <fullName evidence="7">Polysaccharide biosynthesis protein</fullName>
    </submittedName>
</protein>
<dbReference type="Proteomes" id="UP000317863">
    <property type="component" value="Unassembled WGS sequence"/>
</dbReference>
<dbReference type="InterPro" id="IPR024923">
    <property type="entry name" value="PG_synth_SpoVB"/>
</dbReference>
<organism evidence="7 8">
    <name type="scientific">Peptacetobacter hominis</name>
    <dbReference type="NCBI Taxonomy" id="2743610"/>
    <lineage>
        <taxon>Bacteria</taxon>
        <taxon>Bacillati</taxon>
        <taxon>Bacillota</taxon>
        <taxon>Clostridia</taxon>
        <taxon>Peptostreptococcales</taxon>
        <taxon>Peptostreptococcaceae</taxon>
        <taxon>Peptacetobacter</taxon>
    </lineage>
</organism>
<proteinExistence type="predicted"/>
<evidence type="ECO:0000256" key="4">
    <source>
        <dbReference type="ARBA" id="ARBA00022989"/>
    </source>
</evidence>
<evidence type="ECO:0000256" key="6">
    <source>
        <dbReference type="SAM" id="Phobius"/>
    </source>
</evidence>
<keyword evidence="2" id="KW-1003">Cell membrane</keyword>
<feature type="transmembrane region" description="Helical" evidence="6">
    <location>
        <begin position="365"/>
        <end position="389"/>
    </location>
</feature>
<keyword evidence="5 6" id="KW-0472">Membrane</keyword>
<dbReference type="PANTHER" id="PTHR30250:SF21">
    <property type="entry name" value="LIPID II FLIPPASE MURJ"/>
    <property type="match status" value="1"/>
</dbReference>
<accession>A0A544QTI7</accession>
<reference evidence="7 8" key="1">
    <citation type="submission" date="2019-02" db="EMBL/GenBank/DDBJ databases">
        <title>Peptostreptococcaceae bacterium ZHW00191 nov., a new bacterium isolated from the human gut.</title>
        <authorList>
            <person name="Zhou H.-W."/>
            <person name="Chen X.-J."/>
        </authorList>
    </citation>
    <scope>NUCLEOTIDE SEQUENCE [LARGE SCALE GENOMIC DNA]</scope>
    <source>
        <strain evidence="7 8">ZHW00191</strain>
    </source>
</reference>
<feature type="transmembrane region" description="Helical" evidence="6">
    <location>
        <begin position="189"/>
        <end position="212"/>
    </location>
</feature>
<sequence length="537" mass="57153">MGKDKSKDSFLKGALILGIAGVAVKIIGAFFRIPLGNIIGSTGMGYYQSAYPVYTLFLTLATAGFPTAVAKLVSEKIAIGDDKGAHKVFTVSSRVLFFTGIVSFCIFFFGAEWIVTVFIKNPEAIYSMKAIAPALIIVPLMSAYRGYFQGQKDMTQIAVSQVVEQLFRVVLGLGLAYALMKASGPEFGAAGAISGAAIGSFASILYLIFAYLRTAKDRKAKIAKSKGFEEEGVSKIIKSLLVVAIPITIGASVMPLVNMVDNGIVIRRLMVAGFTHSEANSMFGQLTGMAMPIINLPSVITTALSMSLVPSISQAYAVGDRDKARKDTLNAVKVTLLIVLPCAFGMASLAVPIMKLLYPTQPESIGIILFTLTPCVIFLGLIQTLTGILQGMGKPMIPVIALVIGMAFKIIISYTLTAVPSINVLGSALGTVTAYTVAALINIYCVKKYMGVKFSIRDFIIKPLVTVISMFVAVKIVYMLVSSVTGNSISTIISIAAGAFVYAVVLLGIGGITKEEILTMPKGSKIYSLLKKLRLVK</sequence>
<keyword evidence="3 6" id="KW-0812">Transmembrane</keyword>